<dbReference type="SUPFAM" id="SSF48452">
    <property type="entry name" value="TPR-like"/>
    <property type="match status" value="1"/>
</dbReference>
<evidence type="ECO:0000256" key="1">
    <source>
        <dbReference type="SAM" id="Coils"/>
    </source>
</evidence>
<sequence length="354" mass="40630">PLSFTIIPEFLETKTILQVEIPSSVNPKALNILITPLYVSIAFQPSHLSIYDLTEEVGLDNYSCKFKKGKLTIELQNKIQNSKFQSDEETTLKRRNQSFFMYQQFNQQTAQAQKEKIESATRDAEFKEAEMKTKQRLQLQREKEAEIVNLKNDINSVQQQKVEPTILTDIRSKDTISLTTSFTKRKLAVPARDGRDMYADEMIGPIVPDVKKKSPAEQIQQAKNFLLQRRPDFESAIDILKNLLQQAPLYTEALVLLAQILLKSAKLDECLQITAQLIKIIQNKHELQMESQQVMQFSREMQSQINALHGAALASVGKYVDSYRYMDAAYALQKQNKGLERDLQVLKRIVKAME</sequence>
<dbReference type="GO" id="GO:0003341">
    <property type="term" value="P:cilium movement"/>
    <property type="evidence" value="ECO:0007669"/>
    <property type="project" value="TreeGrafter"/>
</dbReference>
<evidence type="ECO:0000313" key="2">
    <source>
        <dbReference type="EMBL" id="JAP91071.1"/>
    </source>
</evidence>
<reference evidence="2" key="1">
    <citation type="submission" date="2015-07" db="EMBL/GenBank/DDBJ databases">
        <title>Adaptation to a free-living lifestyle via gene acquisitions in the diplomonad Trepomonas sp. PC1.</title>
        <authorList>
            <person name="Xu F."/>
            <person name="Jerlstrom-Hultqvist J."/>
            <person name="Kolisko M."/>
            <person name="Simpson A.G.B."/>
            <person name="Roger A.J."/>
            <person name="Svard S.G."/>
            <person name="Andersson J.O."/>
        </authorList>
    </citation>
    <scope>NUCLEOTIDE SEQUENCE</scope>
    <source>
        <strain evidence="2">PC1</strain>
    </source>
</reference>
<protein>
    <recommendedName>
        <fullName evidence="3">CS domain-containing protein</fullName>
    </recommendedName>
</protein>
<dbReference type="Pfam" id="PF14559">
    <property type="entry name" value="TPR_19"/>
    <property type="match status" value="1"/>
</dbReference>
<dbReference type="PANTHER" id="PTHR46492:SF1">
    <property type="entry name" value="DYNEIN AXONEMAL ASSEMBLY FACTOR 4"/>
    <property type="match status" value="1"/>
</dbReference>
<organism evidence="2">
    <name type="scientific">Trepomonas sp. PC1</name>
    <dbReference type="NCBI Taxonomy" id="1076344"/>
    <lineage>
        <taxon>Eukaryota</taxon>
        <taxon>Metamonada</taxon>
        <taxon>Diplomonadida</taxon>
        <taxon>Hexamitidae</taxon>
        <taxon>Hexamitinae</taxon>
        <taxon>Trepomonas</taxon>
    </lineage>
</organism>
<feature type="coiled-coil region" evidence="1">
    <location>
        <begin position="110"/>
        <end position="160"/>
    </location>
</feature>
<dbReference type="AlphaFoldDB" id="A0A146K659"/>
<dbReference type="EMBL" id="GDID01005535">
    <property type="protein sequence ID" value="JAP91071.1"/>
    <property type="molecule type" value="Transcribed_RNA"/>
</dbReference>
<proteinExistence type="predicted"/>
<dbReference type="Gene3D" id="1.25.40.10">
    <property type="entry name" value="Tetratricopeptide repeat domain"/>
    <property type="match status" value="1"/>
</dbReference>
<dbReference type="InterPro" id="IPR011990">
    <property type="entry name" value="TPR-like_helical_dom_sf"/>
</dbReference>
<evidence type="ECO:0008006" key="3">
    <source>
        <dbReference type="Google" id="ProtNLM"/>
    </source>
</evidence>
<dbReference type="PANTHER" id="PTHR46492">
    <property type="entry name" value="DYNEIN ASSEMBLY FACTOR 4, AXONEMAL"/>
    <property type="match status" value="1"/>
</dbReference>
<dbReference type="InterPro" id="IPR052004">
    <property type="entry name" value="Dynein_assembly_factor_4"/>
</dbReference>
<gene>
    <name evidence="2" type="ORF">TPC1_17421</name>
</gene>
<keyword evidence="1" id="KW-0175">Coiled coil</keyword>
<accession>A0A146K659</accession>
<name>A0A146K659_9EUKA</name>
<dbReference type="GO" id="GO:0036158">
    <property type="term" value="P:outer dynein arm assembly"/>
    <property type="evidence" value="ECO:0007669"/>
    <property type="project" value="TreeGrafter"/>
</dbReference>
<feature type="non-terminal residue" evidence="2">
    <location>
        <position position="1"/>
    </location>
</feature>
<dbReference type="GO" id="GO:0036159">
    <property type="term" value="P:inner dynein arm assembly"/>
    <property type="evidence" value="ECO:0007669"/>
    <property type="project" value="TreeGrafter"/>
</dbReference>